<name>A0A497XV65_9SPHI</name>
<feature type="domain" description="DUF6705" evidence="1">
    <location>
        <begin position="1"/>
        <end position="102"/>
    </location>
</feature>
<accession>A0A497XV65</accession>
<evidence type="ECO:0000313" key="5">
    <source>
        <dbReference type="Proteomes" id="UP000297429"/>
    </source>
</evidence>
<dbReference type="EMBL" id="RCCK01000014">
    <property type="protein sequence ID" value="RLJ72503.1"/>
    <property type="molecule type" value="Genomic_DNA"/>
</dbReference>
<evidence type="ECO:0000313" key="2">
    <source>
        <dbReference type="EMBL" id="RLJ72503.1"/>
    </source>
</evidence>
<organism evidence="2 4">
    <name type="scientific">Pedobacter alluvionis</name>
    <dbReference type="NCBI Taxonomy" id="475253"/>
    <lineage>
        <taxon>Bacteria</taxon>
        <taxon>Pseudomonadati</taxon>
        <taxon>Bacteroidota</taxon>
        <taxon>Sphingobacteriia</taxon>
        <taxon>Sphingobacteriales</taxon>
        <taxon>Sphingobacteriaceae</taxon>
        <taxon>Pedobacter</taxon>
    </lineage>
</organism>
<dbReference type="EMBL" id="SOPX01000007">
    <property type="protein sequence ID" value="TFB28174.1"/>
    <property type="molecule type" value="Genomic_DNA"/>
</dbReference>
<proteinExistence type="predicted"/>
<dbReference type="Proteomes" id="UP000273898">
    <property type="component" value="Unassembled WGS sequence"/>
</dbReference>
<evidence type="ECO:0000313" key="4">
    <source>
        <dbReference type="Proteomes" id="UP000273898"/>
    </source>
</evidence>
<dbReference type="InterPro" id="IPR046551">
    <property type="entry name" value="DUF6705"/>
</dbReference>
<evidence type="ECO:0000313" key="3">
    <source>
        <dbReference type="EMBL" id="TFB28174.1"/>
    </source>
</evidence>
<protein>
    <recommendedName>
        <fullName evidence="1">DUF6705 domain-containing protein</fullName>
    </recommendedName>
</protein>
<dbReference type="Pfam" id="PF20448">
    <property type="entry name" value="DUF6705"/>
    <property type="match status" value="1"/>
</dbReference>
<evidence type="ECO:0000259" key="1">
    <source>
        <dbReference type="Pfam" id="PF20448"/>
    </source>
</evidence>
<sequence length="172" mass="19415">MKKIIFVALVVFYVPVTFGQVLPKKGSNLTNPSLSKFRGNWISVNGIDTIRMKLKIENISIQYGLDIHADALLGYISYKHGNQLILDNLKNSTSGYKDNKHSILAGLDQKSDTISGNLVDEPKSKFYDLKIIKKDSKTIELVLGRDNALKIGTKRKDGRTFPAKMIFRREKE</sequence>
<keyword evidence="5" id="KW-1185">Reference proteome</keyword>
<dbReference type="RefSeq" id="WP_134380794.1">
    <property type="nucleotide sequence ID" value="NZ_RCCK01000014.1"/>
</dbReference>
<dbReference type="AlphaFoldDB" id="A0A497XV65"/>
<gene>
    <name evidence="2" type="ORF">BCL90_4124</name>
    <name evidence="3" type="ORF">E3V97_24460</name>
</gene>
<comment type="caution">
    <text evidence="2">The sequence shown here is derived from an EMBL/GenBank/DDBJ whole genome shotgun (WGS) entry which is preliminary data.</text>
</comment>
<dbReference type="Proteomes" id="UP000297429">
    <property type="component" value="Unassembled WGS sequence"/>
</dbReference>
<reference evidence="2 4" key="1">
    <citation type="submission" date="2018-10" db="EMBL/GenBank/DDBJ databases">
        <title>Genomic Encyclopedia of Archaeal and Bacterial Type Strains, Phase II (KMG-II): from individual species to whole genera.</title>
        <authorList>
            <person name="Goeker M."/>
        </authorList>
    </citation>
    <scope>NUCLEOTIDE SEQUENCE [LARGE SCALE GENOMIC DNA]</scope>
    <source>
        <strain evidence="2 4">DSM 19624</strain>
    </source>
</reference>
<reference evidence="3 5" key="2">
    <citation type="submission" date="2019-03" db="EMBL/GenBank/DDBJ databases">
        <authorList>
            <person name="He R.-H."/>
        </authorList>
    </citation>
    <scope>NUCLEOTIDE SEQUENCE [LARGE SCALE GENOMIC DNA]</scope>
    <source>
        <strain evidence="3 5">DSM 19624</strain>
    </source>
</reference>